<comment type="similarity">
    <text evidence="4">Belongs to the Nth/MutY family.</text>
</comment>
<dbReference type="InterPro" id="IPR005760">
    <property type="entry name" value="A/G_AdeGlyc_MutY"/>
</dbReference>
<evidence type="ECO:0000256" key="9">
    <source>
        <dbReference type="ARBA" id="ARBA00022763"/>
    </source>
</evidence>
<dbReference type="PROSITE" id="PS51462">
    <property type="entry name" value="NUDIX"/>
    <property type="match status" value="1"/>
</dbReference>
<feature type="domain" description="Nudix hydrolase" evidence="17">
    <location>
        <begin position="229"/>
        <end position="358"/>
    </location>
</feature>
<evidence type="ECO:0000259" key="17">
    <source>
        <dbReference type="PROSITE" id="PS51462"/>
    </source>
</evidence>
<dbReference type="InterPro" id="IPR004036">
    <property type="entry name" value="Endonuclease-III-like_CS2"/>
</dbReference>
<dbReference type="GO" id="GO:0051539">
    <property type="term" value="F:4 iron, 4 sulfur cluster binding"/>
    <property type="evidence" value="ECO:0007669"/>
    <property type="project" value="UniProtKB-KW"/>
</dbReference>
<dbReference type="PROSITE" id="PS01155">
    <property type="entry name" value="ENDONUCLEASE_III_2"/>
    <property type="match status" value="1"/>
</dbReference>
<dbReference type="GO" id="GO:0034039">
    <property type="term" value="F:8-oxo-7,8-dihydroguanine DNA N-glycosylase activity"/>
    <property type="evidence" value="ECO:0007669"/>
    <property type="project" value="TreeGrafter"/>
</dbReference>
<dbReference type="PROSITE" id="PS00893">
    <property type="entry name" value="NUDIX_BOX"/>
    <property type="match status" value="1"/>
</dbReference>
<feature type="binding site" evidence="15">
    <location>
        <begin position="260"/>
        <end position="263"/>
    </location>
    <ligand>
        <name>8-oxo-dGTP</name>
        <dbReference type="ChEBI" id="CHEBI:77896"/>
    </ligand>
</feature>
<feature type="binding site" evidence="15">
    <location>
        <position position="347"/>
    </location>
    <ligand>
        <name>8-oxo-dGTP</name>
        <dbReference type="ChEBI" id="CHEBI:77896"/>
    </ligand>
</feature>
<evidence type="ECO:0000256" key="12">
    <source>
        <dbReference type="ARBA" id="ARBA00023014"/>
    </source>
</evidence>
<evidence type="ECO:0000256" key="15">
    <source>
        <dbReference type="PIRSR" id="PIRSR603561-1"/>
    </source>
</evidence>
<evidence type="ECO:0000256" key="16">
    <source>
        <dbReference type="PIRSR" id="PIRSR603561-2"/>
    </source>
</evidence>
<dbReference type="InterPro" id="IPR003265">
    <property type="entry name" value="HhH-GPD_domain"/>
</dbReference>
<evidence type="ECO:0000256" key="13">
    <source>
        <dbReference type="ARBA" id="ARBA00023204"/>
    </source>
</evidence>
<keyword evidence="12" id="KW-0411">Iron-sulfur</keyword>
<evidence type="ECO:0000256" key="1">
    <source>
        <dbReference type="ARBA" id="ARBA00000843"/>
    </source>
</evidence>
<dbReference type="CDD" id="cd03425">
    <property type="entry name" value="NUDIX_MutT_NudA_like"/>
    <property type="match status" value="1"/>
</dbReference>
<evidence type="ECO:0000256" key="5">
    <source>
        <dbReference type="ARBA" id="ARBA00012045"/>
    </source>
</evidence>
<dbReference type="GO" id="GO:0046872">
    <property type="term" value="F:metal ion binding"/>
    <property type="evidence" value="ECO:0007669"/>
    <property type="project" value="UniProtKB-KW"/>
</dbReference>
<evidence type="ECO:0000256" key="8">
    <source>
        <dbReference type="ARBA" id="ARBA00022723"/>
    </source>
</evidence>
<dbReference type="Gene3D" id="3.90.79.10">
    <property type="entry name" value="Nucleoside Triphosphate Pyrophosphohydrolase"/>
    <property type="match status" value="1"/>
</dbReference>
<feature type="binding site" evidence="16">
    <location>
        <position position="283"/>
    </location>
    <ligand>
        <name>Mg(2+)</name>
        <dbReference type="ChEBI" id="CHEBI:18420"/>
    </ligand>
</feature>
<reference evidence="18 19" key="1">
    <citation type="submission" date="2017-04" db="EMBL/GenBank/DDBJ databases">
        <authorList>
            <person name="Afonso C.L."/>
            <person name="Miller P.J."/>
            <person name="Scott M.A."/>
            <person name="Spackman E."/>
            <person name="Goraichik I."/>
            <person name="Dimitrov K.M."/>
            <person name="Suarez D.L."/>
            <person name="Swayne D.E."/>
        </authorList>
    </citation>
    <scope>NUCLEOTIDE SEQUENCE [LARGE SCALE GENOMIC DNA]</scope>
    <source>
        <strain evidence="18 19">DSM 13146</strain>
    </source>
</reference>
<evidence type="ECO:0000256" key="3">
    <source>
        <dbReference type="ARBA" id="ARBA00002933"/>
    </source>
</evidence>
<dbReference type="GO" id="GO:0008413">
    <property type="term" value="F:8-oxo-7,8-dihydroguanosine triphosphate pyrophosphatase activity"/>
    <property type="evidence" value="ECO:0007669"/>
    <property type="project" value="InterPro"/>
</dbReference>
<keyword evidence="13" id="KW-0234">DNA repair</keyword>
<proteinExistence type="inferred from homology"/>
<evidence type="ECO:0000256" key="7">
    <source>
        <dbReference type="ARBA" id="ARBA00022485"/>
    </source>
</evidence>
<keyword evidence="7" id="KW-0004">4Fe-4S</keyword>
<dbReference type="GO" id="GO:0006298">
    <property type="term" value="P:mismatch repair"/>
    <property type="evidence" value="ECO:0007669"/>
    <property type="project" value="TreeGrafter"/>
</dbReference>
<dbReference type="NCBIfam" id="TIGR00586">
    <property type="entry name" value="mutt"/>
    <property type="match status" value="1"/>
</dbReference>
<dbReference type="InterPro" id="IPR000086">
    <property type="entry name" value="NUDIX_hydrolase_dom"/>
</dbReference>
<dbReference type="PANTHER" id="PTHR42944">
    <property type="entry name" value="ADENINE DNA GLYCOSYLASE"/>
    <property type="match status" value="1"/>
</dbReference>
<dbReference type="Gene3D" id="1.10.1670.10">
    <property type="entry name" value="Helix-hairpin-Helix base-excision DNA repair enzymes (C-terminal)"/>
    <property type="match status" value="1"/>
</dbReference>
<sequence>MENPQLIGRELVEWFRVNQRDLPWRRDYSPYGVWVSEIMLQQTQVAAVIPYYLRWMERFPDVASVAASNEEEVLLYWEGLGYYTRARNLYKAARLMVERFQGEVPTTRQQLLALPGVGPYTASAILSLAFNRDVPVVDGNVERVVARLLDLGCPIKSAEGRREVLRAATDWLVEGKARLYNQALMELGALVCTPSDPQCPSCPVVSHCRAFRLGTVEDRPVRPPRPRLEEIQTAVAVLWDRGRIYIQKRRAGGLFAGMWEFPGGKIEDGESPRQALARELWEELGVHVQIEEKIGRIRHAYTRFRVTLHAYSCRLRPSGQQVTARAAEQGRWVDPRDLGRYAFPAANRRLIRSLQEMPGSGA</sequence>
<dbReference type="Pfam" id="PF00633">
    <property type="entry name" value="HHH"/>
    <property type="match status" value="1"/>
</dbReference>
<dbReference type="GO" id="GO:0032357">
    <property type="term" value="F:oxidized purine DNA binding"/>
    <property type="evidence" value="ECO:0007669"/>
    <property type="project" value="TreeGrafter"/>
</dbReference>
<keyword evidence="19" id="KW-1185">Reference proteome</keyword>
<dbReference type="AlphaFoldDB" id="A0A1W1XH00"/>
<dbReference type="EC" id="3.2.2.31" evidence="5"/>
<dbReference type="NCBIfam" id="TIGR01084">
    <property type="entry name" value="mutY"/>
    <property type="match status" value="1"/>
</dbReference>
<protein>
    <recommendedName>
        <fullName evidence="6">Adenine DNA glycosylase</fullName>
        <ecNumber evidence="5">3.2.2.31</ecNumber>
    </recommendedName>
</protein>
<gene>
    <name evidence="18" type="ORF">SAMN02746041_01551</name>
</gene>
<keyword evidence="14" id="KW-0326">Glycosidase</keyword>
<dbReference type="InterPro" id="IPR015797">
    <property type="entry name" value="NUDIX_hydrolase-like_dom_sf"/>
</dbReference>
<dbReference type="InterPro" id="IPR029119">
    <property type="entry name" value="MutY_C"/>
</dbReference>
<keyword evidence="11" id="KW-0408">Iron</keyword>
<dbReference type="GO" id="GO:0035485">
    <property type="term" value="F:adenine/guanine mispair binding"/>
    <property type="evidence" value="ECO:0007669"/>
    <property type="project" value="TreeGrafter"/>
</dbReference>
<feature type="binding site" evidence="15">
    <location>
        <position position="249"/>
    </location>
    <ligand>
        <name>8-oxo-dGTP</name>
        <dbReference type="ChEBI" id="CHEBI:77896"/>
    </ligand>
</feature>
<dbReference type="Pfam" id="PF00730">
    <property type="entry name" value="HhH-GPD"/>
    <property type="match status" value="1"/>
</dbReference>
<feature type="binding site" evidence="16">
    <location>
        <position position="263"/>
    </location>
    <ligand>
        <name>Mg(2+)</name>
        <dbReference type="ChEBI" id="CHEBI:18420"/>
    </ligand>
</feature>
<dbReference type="Proteomes" id="UP000192783">
    <property type="component" value="Unassembled WGS sequence"/>
</dbReference>
<dbReference type="FunFam" id="1.10.340.30:FF:000002">
    <property type="entry name" value="Adenine DNA glycosylase"/>
    <property type="match status" value="1"/>
</dbReference>
<evidence type="ECO:0000256" key="2">
    <source>
        <dbReference type="ARBA" id="ARBA00001966"/>
    </source>
</evidence>
<name>A0A1W1XH00_9BACT</name>
<dbReference type="EMBL" id="FWXF01000007">
    <property type="protein sequence ID" value="SMC22791.1"/>
    <property type="molecule type" value="Genomic_DNA"/>
</dbReference>
<dbReference type="PRINTS" id="PR00502">
    <property type="entry name" value="NUDIXFAMILY"/>
</dbReference>
<evidence type="ECO:0000256" key="11">
    <source>
        <dbReference type="ARBA" id="ARBA00023004"/>
    </source>
</evidence>
<keyword evidence="9" id="KW-0227">DNA damage</keyword>
<keyword evidence="10" id="KW-0378">Hydrolase</keyword>
<dbReference type="SUPFAM" id="SSF55811">
    <property type="entry name" value="Nudix"/>
    <property type="match status" value="1"/>
</dbReference>
<dbReference type="InterPro" id="IPR023170">
    <property type="entry name" value="HhH_base_excis_C"/>
</dbReference>
<evidence type="ECO:0000313" key="19">
    <source>
        <dbReference type="Proteomes" id="UP000192783"/>
    </source>
</evidence>
<dbReference type="InterPro" id="IPR011257">
    <property type="entry name" value="DNA_glycosylase"/>
</dbReference>
<comment type="cofactor">
    <cofactor evidence="2">
        <name>[4Fe-4S] cluster</name>
        <dbReference type="ChEBI" id="CHEBI:49883"/>
    </cofactor>
</comment>
<dbReference type="InterPro" id="IPR044298">
    <property type="entry name" value="MIG/MutY"/>
</dbReference>
<dbReference type="STRING" id="1121390.SAMN02746041_01551"/>
<dbReference type="Gene3D" id="1.10.340.30">
    <property type="entry name" value="Hypothetical protein, domain 2"/>
    <property type="match status" value="1"/>
</dbReference>
<keyword evidence="8 16" id="KW-0479">Metal-binding</keyword>
<dbReference type="InterPro" id="IPR020084">
    <property type="entry name" value="NUDIX_hydrolase_CS"/>
</dbReference>
<dbReference type="InterPro" id="IPR003561">
    <property type="entry name" value="Mutator_MutT"/>
</dbReference>
<organism evidence="18 19">
    <name type="scientific">Desulfacinum hydrothermale DSM 13146</name>
    <dbReference type="NCBI Taxonomy" id="1121390"/>
    <lineage>
        <taxon>Bacteria</taxon>
        <taxon>Pseudomonadati</taxon>
        <taxon>Thermodesulfobacteriota</taxon>
        <taxon>Syntrophobacteria</taxon>
        <taxon>Syntrophobacterales</taxon>
        <taxon>Syntrophobacteraceae</taxon>
        <taxon>Desulfacinum</taxon>
    </lineage>
</organism>
<dbReference type="SMART" id="SM00478">
    <property type="entry name" value="ENDO3c"/>
    <property type="match status" value="1"/>
</dbReference>
<dbReference type="InterPro" id="IPR000445">
    <property type="entry name" value="HhH_motif"/>
</dbReference>
<evidence type="ECO:0000256" key="4">
    <source>
        <dbReference type="ARBA" id="ARBA00008343"/>
    </source>
</evidence>
<accession>A0A1W1XH00</accession>
<comment type="cofactor">
    <cofactor evidence="16">
        <name>Mg(2+)</name>
        <dbReference type="ChEBI" id="CHEBI:18420"/>
    </cofactor>
</comment>
<keyword evidence="16" id="KW-0460">Magnesium</keyword>
<evidence type="ECO:0000256" key="6">
    <source>
        <dbReference type="ARBA" id="ARBA00022023"/>
    </source>
</evidence>
<evidence type="ECO:0000256" key="10">
    <source>
        <dbReference type="ARBA" id="ARBA00022801"/>
    </source>
</evidence>
<dbReference type="GO" id="GO:0006284">
    <property type="term" value="P:base-excision repair"/>
    <property type="evidence" value="ECO:0007669"/>
    <property type="project" value="InterPro"/>
</dbReference>
<evidence type="ECO:0000313" key="18">
    <source>
        <dbReference type="EMBL" id="SMC22791.1"/>
    </source>
</evidence>
<dbReference type="CDD" id="cd00056">
    <property type="entry name" value="ENDO3c"/>
    <property type="match status" value="1"/>
</dbReference>
<comment type="catalytic activity">
    <reaction evidence="1">
        <text>Hydrolyzes free adenine bases from 7,8-dihydro-8-oxoguanine:adenine mismatched double-stranded DNA, leaving an apurinic site.</text>
        <dbReference type="EC" id="3.2.2.31"/>
    </reaction>
</comment>
<dbReference type="GO" id="GO:0000701">
    <property type="term" value="F:purine-specific mismatch base pair DNA N-glycosylase activity"/>
    <property type="evidence" value="ECO:0007669"/>
    <property type="project" value="UniProtKB-EC"/>
</dbReference>
<dbReference type="SUPFAM" id="SSF48150">
    <property type="entry name" value="DNA-glycosylase"/>
    <property type="match status" value="1"/>
</dbReference>
<dbReference type="PANTHER" id="PTHR42944:SF1">
    <property type="entry name" value="ADENINE DNA GLYCOSYLASE"/>
    <property type="match status" value="1"/>
</dbReference>
<dbReference type="Pfam" id="PF14815">
    <property type="entry name" value="NUDIX_4"/>
    <property type="match status" value="1"/>
</dbReference>
<dbReference type="InterPro" id="IPR020476">
    <property type="entry name" value="Nudix_hydrolase"/>
</dbReference>
<evidence type="ECO:0000256" key="14">
    <source>
        <dbReference type="ARBA" id="ARBA00023295"/>
    </source>
</evidence>
<comment type="function">
    <text evidence="3">Adenine glycosylase active on G-A mispairs. MutY also corrects error-prone DNA synthesis past GO lesions which are due to the oxidatively damaged form of guanine: 7,8-dihydro-8-oxoguanine (8-oxo-dGTP).</text>
</comment>